<evidence type="ECO:0000313" key="1">
    <source>
        <dbReference type="EMBL" id="AWA31043.1"/>
    </source>
</evidence>
<accession>A0A2S0RH14</accession>
<protein>
    <submittedName>
        <fullName evidence="1">Uncharacterized protein</fullName>
    </submittedName>
</protein>
<dbReference type="KEGG" id="fmg:HYN48_13650"/>
<dbReference type="EMBL" id="CP028811">
    <property type="protein sequence ID" value="AWA31043.1"/>
    <property type="molecule type" value="Genomic_DNA"/>
</dbReference>
<dbReference type="Proteomes" id="UP000244193">
    <property type="component" value="Chromosome"/>
</dbReference>
<gene>
    <name evidence="1" type="ORF">HYN48_13650</name>
</gene>
<proteinExistence type="predicted"/>
<dbReference type="AlphaFoldDB" id="A0A2S0RH14"/>
<keyword evidence="2" id="KW-1185">Reference proteome</keyword>
<evidence type="ECO:0000313" key="2">
    <source>
        <dbReference type="Proteomes" id="UP000244193"/>
    </source>
</evidence>
<sequence length="123" mass="14057">MTFLTLFISCAQKPGIKSGKYIAKDNRIFYEIDFDNQNKSVKIYIASGISQKKSNLGNFKIEDNNLILENVESDILPSTRKKEIYGEILADVIIISCPDLSNYFFGQKRGCKSENIEFVYQKP</sequence>
<organism evidence="1 2">
    <name type="scientific">Flavobacterium magnum</name>
    <dbReference type="NCBI Taxonomy" id="2162713"/>
    <lineage>
        <taxon>Bacteria</taxon>
        <taxon>Pseudomonadati</taxon>
        <taxon>Bacteroidota</taxon>
        <taxon>Flavobacteriia</taxon>
        <taxon>Flavobacteriales</taxon>
        <taxon>Flavobacteriaceae</taxon>
        <taxon>Flavobacterium</taxon>
    </lineage>
</organism>
<name>A0A2S0RH14_9FLAO</name>
<reference evidence="1 2" key="1">
    <citation type="submission" date="2018-04" db="EMBL/GenBank/DDBJ databases">
        <title>Genome sequencing of Flavobacterium sp. HYN0048.</title>
        <authorList>
            <person name="Yi H."/>
            <person name="Baek C."/>
        </authorList>
    </citation>
    <scope>NUCLEOTIDE SEQUENCE [LARGE SCALE GENOMIC DNA]</scope>
    <source>
        <strain evidence="1 2">HYN0048</strain>
    </source>
</reference>